<name>A0ABT8PJ88_9BURK</name>
<dbReference type="Proteomes" id="UP001171606">
    <property type="component" value="Unassembled WGS sequence"/>
</dbReference>
<evidence type="ECO:0000256" key="1">
    <source>
        <dbReference type="ARBA" id="ARBA00004651"/>
    </source>
</evidence>
<dbReference type="SUPFAM" id="SSF160544">
    <property type="entry name" value="EscU C-terminal domain-like"/>
    <property type="match status" value="1"/>
</dbReference>
<comment type="function">
    <text evidence="9">Part of the bsa type III secretion system, is involved in the intracellular replication of invading bacteria inside the host cell. Probably necessary for the lysis of the vacuole membrane and escape into the host cell cytoplasm.</text>
</comment>
<dbReference type="InterPro" id="IPR029025">
    <property type="entry name" value="T3SS_substrate_exporter_C"/>
</dbReference>
<evidence type="ECO:0000256" key="8">
    <source>
        <dbReference type="ARBA" id="ARBA00023136"/>
    </source>
</evidence>
<evidence type="ECO:0000313" key="12">
    <source>
        <dbReference type="EMBL" id="MDN7934715.1"/>
    </source>
</evidence>
<keyword evidence="6 11" id="KW-1133">Transmembrane helix</keyword>
<comment type="subcellular location">
    <subcellularLocation>
        <location evidence="1">Cell membrane</location>
        <topology evidence="1">Multi-pass membrane protein</topology>
    </subcellularLocation>
</comment>
<keyword evidence="13" id="KW-1185">Reference proteome</keyword>
<feature type="compositionally biased region" description="Basic and acidic residues" evidence="10">
    <location>
        <begin position="376"/>
        <end position="394"/>
    </location>
</feature>
<feature type="transmembrane region" description="Helical" evidence="11">
    <location>
        <begin position="69"/>
        <end position="95"/>
    </location>
</feature>
<dbReference type="Gene3D" id="3.40.1690.10">
    <property type="entry name" value="secretion proteins EscU"/>
    <property type="match status" value="1"/>
</dbReference>
<reference evidence="12" key="1">
    <citation type="submission" date="2023-07" db="EMBL/GenBank/DDBJ databases">
        <title>A collection of bacterial strains from the Burkholderia cepacia Research Laboratory and Repository.</title>
        <authorList>
            <person name="Lipuma J."/>
            <person name="Spilker T."/>
            <person name="Caverly L."/>
        </authorList>
    </citation>
    <scope>NUCLEOTIDE SEQUENCE</scope>
    <source>
        <strain evidence="12">AU42020</strain>
    </source>
</reference>
<dbReference type="NCBIfam" id="TIGR01404">
    <property type="entry name" value="FlhB_rel_III"/>
    <property type="match status" value="1"/>
</dbReference>
<evidence type="ECO:0000256" key="10">
    <source>
        <dbReference type="SAM" id="MobiDB-lite"/>
    </source>
</evidence>
<keyword evidence="4" id="KW-1003">Cell membrane</keyword>
<proteinExistence type="inferred from homology"/>
<evidence type="ECO:0000256" key="6">
    <source>
        <dbReference type="ARBA" id="ARBA00022989"/>
    </source>
</evidence>
<feature type="transmembrane region" description="Helical" evidence="11">
    <location>
        <begin position="30"/>
        <end position="49"/>
    </location>
</feature>
<dbReference type="RefSeq" id="WP_301756800.1">
    <property type="nucleotide sequence ID" value="NZ_JAUJSQ010000011.1"/>
</dbReference>
<evidence type="ECO:0000256" key="5">
    <source>
        <dbReference type="ARBA" id="ARBA00022692"/>
    </source>
</evidence>
<comment type="caution">
    <text evidence="12">The sequence shown here is derived from an EMBL/GenBank/DDBJ whole genome shotgun (WGS) entry which is preliminary data.</text>
</comment>
<keyword evidence="7" id="KW-0843">Virulence</keyword>
<sequence length="400" mass="44310">MSAQSKTEEATPKKRRDSAQRGQIVKARDAVVACVMLCGVLVVSRASLNEVGAILIDMMRGGFEVDTSAYVRALLVACVKVVAPVVLACIVAAAVPSLVQSKFVLGTKALKINFGALNPINGFKKIFNLRTIKDFVKSLLYLVVFSVAAWIVWVRNRTNIVGQFYSDVHGVVEIWTSLIVDMVLTCLACALAILVLDMFVEMLIHRKDLRMAKDEVKRERKENEGAPEVKSRRRELHQELLSEQDKHDIRSSRMIVANPTHVAVGIYFNPSHLPFPIVSISERNQRALAVRRYAEQVGVPVIIDVPLARRAYKTHKRYEIVSLDVLEPIVRLMVWLRDVELAAMGDADDGGATQDRESAETAASAGDSARQPAATESRDGGDGAEKRNKNDWSGERFFNA</sequence>
<feature type="transmembrane region" description="Helical" evidence="11">
    <location>
        <begin position="174"/>
        <end position="200"/>
    </location>
</feature>
<evidence type="ECO:0000256" key="7">
    <source>
        <dbReference type="ARBA" id="ARBA00023026"/>
    </source>
</evidence>
<gene>
    <name evidence="12" type="ORF">QZM52_25900</name>
</gene>
<evidence type="ECO:0000256" key="9">
    <source>
        <dbReference type="ARBA" id="ARBA00024974"/>
    </source>
</evidence>
<dbReference type="EMBL" id="JAUJSQ010000011">
    <property type="protein sequence ID" value="MDN7934715.1"/>
    <property type="molecule type" value="Genomic_DNA"/>
</dbReference>
<evidence type="ECO:0000256" key="11">
    <source>
        <dbReference type="SAM" id="Phobius"/>
    </source>
</evidence>
<evidence type="ECO:0000256" key="4">
    <source>
        <dbReference type="ARBA" id="ARBA00022475"/>
    </source>
</evidence>
<feature type="region of interest" description="Disordered" evidence="10">
    <location>
        <begin position="347"/>
        <end position="400"/>
    </location>
</feature>
<dbReference type="NCBIfam" id="NF006017">
    <property type="entry name" value="PRK08156.1"/>
    <property type="match status" value="1"/>
</dbReference>
<feature type="region of interest" description="Disordered" evidence="10">
    <location>
        <begin position="215"/>
        <end position="234"/>
    </location>
</feature>
<evidence type="ECO:0000313" key="13">
    <source>
        <dbReference type="Proteomes" id="UP001171606"/>
    </source>
</evidence>
<dbReference type="Gene3D" id="6.10.250.2080">
    <property type="match status" value="1"/>
</dbReference>
<evidence type="ECO:0000256" key="2">
    <source>
        <dbReference type="ARBA" id="ARBA00010690"/>
    </source>
</evidence>
<feature type="transmembrane region" description="Helical" evidence="11">
    <location>
        <begin position="135"/>
        <end position="154"/>
    </location>
</feature>
<feature type="region of interest" description="Disordered" evidence="10">
    <location>
        <begin position="1"/>
        <end position="21"/>
    </location>
</feature>
<dbReference type="InterPro" id="IPR006307">
    <property type="entry name" value="BsaZ-like"/>
</dbReference>
<dbReference type="InterPro" id="IPR006135">
    <property type="entry name" value="T3SS_substrate_exporter"/>
</dbReference>
<dbReference type="PANTHER" id="PTHR30531:SF14">
    <property type="entry name" value="SURFACE PRESENTATION OF ANTIGENS PROTEIN SPAS"/>
    <property type="match status" value="1"/>
</dbReference>
<evidence type="ECO:0000256" key="3">
    <source>
        <dbReference type="ARBA" id="ARBA00018628"/>
    </source>
</evidence>
<protein>
    <recommendedName>
        <fullName evidence="3">Secretion apparatus protein BsaZ</fullName>
    </recommendedName>
</protein>
<keyword evidence="5 11" id="KW-0812">Transmembrane</keyword>
<keyword evidence="8 11" id="KW-0472">Membrane</keyword>
<organism evidence="12 13">
    <name type="scientific">Burkholderia metallica</name>
    <dbReference type="NCBI Taxonomy" id="488729"/>
    <lineage>
        <taxon>Bacteria</taxon>
        <taxon>Pseudomonadati</taxon>
        <taxon>Pseudomonadota</taxon>
        <taxon>Betaproteobacteria</taxon>
        <taxon>Burkholderiales</taxon>
        <taxon>Burkholderiaceae</taxon>
        <taxon>Burkholderia</taxon>
        <taxon>Burkholderia cepacia complex</taxon>
    </lineage>
</organism>
<feature type="compositionally biased region" description="Basic and acidic residues" evidence="10">
    <location>
        <begin position="1"/>
        <end position="12"/>
    </location>
</feature>
<comment type="similarity">
    <text evidence="2">Belongs to the type III secretion exporter family.</text>
</comment>
<dbReference type="PANTHER" id="PTHR30531">
    <property type="entry name" value="FLAGELLAR BIOSYNTHETIC PROTEIN FLHB"/>
    <property type="match status" value="1"/>
</dbReference>
<dbReference type="Pfam" id="PF01312">
    <property type="entry name" value="Bac_export_2"/>
    <property type="match status" value="1"/>
</dbReference>
<dbReference type="PRINTS" id="PR00950">
    <property type="entry name" value="TYPE3IMSPROT"/>
</dbReference>
<accession>A0ABT8PJ88</accession>